<dbReference type="GO" id="GO:0003700">
    <property type="term" value="F:DNA-binding transcription factor activity"/>
    <property type="evidence" value="ECO:0007669"/>
    <property type="project" value="TreeGrafter"/>
</dbReference>
<accession>A0A444JLL2</accession>
<comment type="caution">
    <text evidence="6">The sequence shown here is derived from an EMBL/GenBank/DDBJ whole genome shotgun (WGS) entry which is preliminary data.</text>
</comment>
<gene>
    <name evidence="6" type="ORF">EDI28_18650</name>
</gene>
<feature type="domain" description="HTH lacI-type" evidence="4">
    <location>
        <begin position="2"/>
        <end position="56"/>
    </location>
</feature>
<dbReference type="PROSITE" id="PS50932">
    <property type="entry name" value="HTH_LACI_2"/>
    <property type="match status" value="1"/>
</dbReference>
<dbReference type="PROSITE" id="PS50943">
    <property type="entry name" value="HTH_CROC1"/>
    <property type="match status" value="1"/>
</dbReference>
<dbReference type="Proteomes" id="UP000287563">
    <property type="component" value="Unassembled WGS sequence"/>
</dbReference>
<dbReference type="InterPro" id="IPR010982">
    <property type="entry name" value="Lambda_DNA-bd_dom_sf"/>
</dbReference>
<keyword evidence="3" id="KW-0804">Transcription</keyword>
<evidence type="ECO:0000256" key="2">
    <source>
        <dbReference type="ARBA" id="ARBA00023125"/>
    </source>
</evidence>
<evidence type="ECO:0000313" key="7">
    <source>
        <dbReference type="Proteomes" id="UP000287563"/>
    </source>
</evidence>
<dbReference type="InterPro" id="IPR028082">
    <property type="entry name" value="Peripla_BP_I"/>
</dbReference>
<dbReference type="InterPro" id="IPR046335">
    <property type="entry name" value="LacI/GalR-like_sensor"/>
</dbReference>
<dbReference type="GO" id="GO:0000976">
    <property type="term" value="F:transcription cis-regulatory region binding"/>
    <property type="evidence" value="ECO:0007669"/>
    <property type="project" value="TreeGrafter"/>
</dbReference>
<feature type="domain" description="HTH cro/C1-type" evidence="5">
    <location>
        <begin position="3"/>
        <end position="46"/>
    </location>
</feature>
<dbReference type="OrthoDB" id="9798934at2"/>
<dbReference type="PANTHER" id="PTHR30146">
    <property type="entry name" value="LACI-RELATED TRANSCRIPTIONAL REPRESSOR"/>
    <property type="match status" value="1"/>
</dbReference>
<keyword evidence="7" id="KW-1185">Reference proteome</keyword>
<keyword evidence="2" id="KW-0238">DNA-binding</keyword>
<dbReference type="Pfam" id="PF00356">
    <property type="entry name" value="LacI"/>
    <property type="match status" value="1"/>
</dbReference>
<sequence>MASIKDVASLAGVHRSTVSRIINGEGKFRSDTKRKVEQAMAELNYRPSAIARSLATASSNMTGLLVTYYTGGFFGEMMEQVQSELDLHDKFLITAQGHRCADGEREAIRRFHDLRCEGYILNSRYLSDDELRELAQEPTPFVLLDRVVEGLESRCITFDHRLAATMAVNHLIGQGHSQIACISGPRNRASSYQRYQGYIEALQNAGISIAPTLSIEGNYGRESGYLAAQQLYRSPSEMTALFSCSEEMMQGALQFFHEHHVEIPQQVSLMSFDSIDLCATMYPFVSAVHFPISDMARVAVGLLISQIRHQDIHIQRHFEPELRIRNSVKKLKLVSG</sequence>
<name>A0A444JLL2_9GAMM</name>
<evidence type="ECO:0000256" key="1">
    <source>
        <dbReference type="ARBA" id="ARBA00023015"/>
    </source>
</evidence>
<evidence type="ECO:0000313" key="6">
    <source>
        <dbReference type="EMBL" id="RWX53959.1"/>
    </source>
</evidence>
<dbReference type="Gene3D" id="3.40.50.2300">
    <property type="match status" value="2"/>
</dbReference>
<keyword evidence="1" id="KW-0805">Transcription regulation</keyword>
<evidence type="ECO:0000259" key="5">
    <source>
        <dbReference type="PROSITE" id="PS50943"/>
    </source>
</evidence>
<dbReference type="RefSeq" id="WP_128785373.1">
    <property type="nucleotide sequence ID" value="NZ_JAKJSG010000076.1"/>
</dbReference>
<dbReference type="SUPFAM" id="SSF47413">
    <property type="entry name" value="lambda repressor-like DNA-binding domains"/>
    <property type="match status" value="1"/>
</dbReference>
<dbReference type="InterPro" id="IPR000843">
    <property type="entry name" value="HTH_LacI"/>
</dbReference>
<dbReference type="InterPro" id="IPR001387">
    <property type="entry name" value="Cro/C1-type_HTH"/>
</dbReference>
<dbReference type="SMART" id="SM00354">
    <property type="entry name" value="HTH_LACI"/>
    <property type="match status" value="1"/>
</dbReference>
<evidence type="ECO:0000259" key="4">
    <source>
        <dbReference type="PROSITE" id="PS50932"/>
    </source>
</evidence>
<dbReference type="PANTHER" id="PTHR30146:SF131">
    <property type="entry name" value="LACI FAMILY DNA-BINDING TRANSCRIPTIONAL REGULATOR"/>
    <property type="match status" value="1"/>
</dbReference>
<organism evidence="6 7">
    <name type="scientific">Photobacterium chitinilyticum</name>
    <dbReference type="NCBI Taxonomy" id="2485123"/>
    <lineage>
        <taxon>Bacteria</taxon>
        <taxon>Pseudomonadati</taxon>
        <taxon>Pseudomonadota</taxon>
        <taxon>Gammaproteobacteria</taxon>
        <taxon>Vibrionales</taxon>
        <taxon>Vibrionaceae</taxon>
        <taxon>Photobacterium</taxon>
    </lineage>
</organism>
<dbReference type="EMBL" id="RJLM01000009">
    <property type="protein sequence ID" value="RWX53959.1"/>
    <property type="molecule type" value="Genomic_DNA"/>
</dbReference>
<dbReference type="PRINTS" id="PR00036">
    <property type="entry name" value="HTHLACI"/>
</dbReference>
<dbReference type="Pfam" id="PF13377">
    <property type="entry name" value="Peripla_BP_3"/>
    <property type="match status" value="1"/>
</dbReference>
<dbReference type="Gene3D" id="1.10.260.40">
    <property type="entry name" value="lambda repressor-like DNA-binding domains"/>
    <property type="match status" value="1"/>
</dbReference>
<reference evidence="6 7" key="1">
    <citation type="submission" date="2018-11" db="EMBL/GenBank/DDBJ databases">
        <title>Photobacterium sp. BEI247 sp. nov., a marine bacterium isolated from Yongle Blue Hole in the South China Sea.</title>
        <authorList>
            <person name="Wang X."/>
        </authorList>
    </citation>
    <scope>NUCLEOTIDE SEQUENCE [LARGE SCALE GENOMIC DNA]</scope>
    <source>
        <strain evidence="7">BEI247</strain>
    </source>
</reference>
<protein>
    <submittedName>
        <fullName evidence="6">LacI family transcriptional regulator</fullName>
    </submittedName>
</protein>
<dbReference type="SUPFAM" id="SSF53822">
    <property type="entry name" value="Periplasmic binding protein-like I"/>
    <property type="match status" value="1"/>
</dbReference>
<dbReference type="CDD" id="cd01392">
    <property type="entry name" value="HTH_LacI"/>
    <property type="match status" value="1"/>
</dbReference>
<dbReference type="AlphaFoldDB" id="A0A444JLL2"/>
<evidence type="ECO:0000256" key="3">
    <source>
        <dbReference type="ARBA" id="ARBA00023163"/>
    </source>
</evidence>
<proteinExistence type="predicted"/>